<dbReference type="Proteomes" id="UP000593892">
    <property type="component" value="Chromosome"/>
</dbReference>
<dbReference type="RefSeq" id="WP_194451283.1">
    <property type="nucleotide sequence ID" value="NZ_CP063849.1"/>
</dbReference>
<accession>A0A7S7NTW9</accession>
<dbReference type="PROSITE" id="PS51257">
    <property type="entry name" value="PROKAR_LIPOPROTEIN"/>
    <property type="match status" value="1"/>
</dbReference>
<dbReference type="EMBL" id="CP063849">
    <property type="protein sequence ID" value="QOY89621.1"/>
    <property type="molecule type" value="Genomic_DNA"/>
</dbReference>
<name>A0A7S7NTW9_PALFE</name>
<feature type="signal peptide" evidence="2">
    <location>
        <begin position="1"/>
        <end position="19"/>
    </location>
</feature>
<evidence type="ECO:0000256" key="2">
    <source>
        <dbReference type="SAM" id="SignalP"/>
    </source>
</evidence>
<keyword evidence="4" id="KW-1185">Reference proteome</keyword>
<sequence>MISRLPWLVLTGASILACAAPMPPLVCPAGAPIGNVDLRVISAGNAEPLPLRTINRVQEGDRLQYRPILRSGEERKGKVSIVLVPANRQATGGKLLILEPKDAKQVQEWTVPWRVSVVAFVYGPSGLNEGKIKNFLSRDDELVAQLAEYAEKTAQTEALISALSSPNSSSALVQSALQGFSSQFGINVQIDKNAPPNQQAMALFRTLNPAIANYDPIAPRASQQVGQTASLATSVAALFFGSPVGLAAGGTAMVLELRSIAFPKAEFRSLLSQTMPGDAMGLCGRIDPAAPHTKVAYLWAARLPNLTLPEIYVKEANVLPPGVKSPLPVTASDEEWKFIDRARTWALEPETGLPIPVTVHKLNDPKQLEIELPSNLKPGKYKLAGRWDWDPFQLRGDVLIRPLADFQAARLTPSSQDLLVARTGKVPLTLEGADFEFVNKIEVVKVNDKFASPYAVPFVLPNGIRRGQQDRMDIQLNTIDMDPGPYKLLLSQVDGRAHPVPLQVLPAPPQVENFPVTLSQGTGYTEFTLRGHRLDLITGIEVSRGKAELAPPSSDSTSRRVILRMATDIDAGTSLAVRAFTNGRTEPLTFADAVRIVGPRPRINELRVSQLPSTDVQLDRGELPSSVLLSSMIKADHLQSNSVVKLTCAQPNSAVVTLRLGERSGQMSLQQLAPGQLFMSFDTGIWLNGCVLGATILNGNESESEVYQIGRVIRLPRVESLTVTTEGLTPGATLSGQNLETIEKAGWSDKEGVTVPGLPLTVNGEGLKQTLEIPLPPPTAEQTQLFVWLRGEEKARPTRIRPPAQPAKPPQAAQTPAPPAQQAQSQAIKPEQPNQ</sequence>
<dbReference type="AlphaFoldDB" id="A0A7S7NTW9"/>
<organism evidence="3 4">
    <name type="scientific">Paludibaculum fermentans</name>
    <dbReference type="NCBI Taxonomy" id="1473598"/>
    <lineage>
        <taxon>Bacteria</taxon>
        <taxon>Pseudomonadati</taxon>
        <taxon>Acidobacteriota</taxon>
        <taxon>Terriglobia</taxon>
        <taxon>Bryobacterales</taxon>
        <taxon>Bryobacteraceae</taxon>
        <taxon>Paludibaculum</taxon>
    </lineage>
</organism>
<gene>
    <name evidence="3" type="ORF">IRI77_06625</name>
</gene>
<feature type="compositionally biased region" description="Low complexity" evidence="1">
    <location>
        <begin position="810"/>
        <end position="827"/>
    </location>
</feature>
<evidence type="ECO:0000256" key="1">
    <source>
        <dbReference type="SAM" id="MobiDB-lite"/>
    </source>
</evidence>
<reference evidence="3 4" key="1">
    <citation type="submission" date="2020-10" db="EMBL/GenBank/DDBJ databases">
        <title>Complete genome sequence of Paludibaculum fermentans P105T, a facultatively anaerobic acidobacterium capable of dissimilatory Fe(III) reduction.</title>
        <authorList>
            <person name="Dedysh S.N."/>
            <person name="Beletsky A.V."/>
            <person name="Kulichevskaya I.S."/>
            <person name="Mardanov A.V."/>
            <person name="Ravin N.V."/>
        </authorList>
    </citation>
    <scope>NUCLEOTIDE SEQUENCE [LARGE SCALE GENOMIC DNA]</scope>
    <source>
        <strain evidence="3 4">P105</strain>
    </source>
</reference>
<feature type="region of interest" description="Disordered" evidence="1">
    <location>
        <begin position="792"/>
        <end position="835"/>
    </location>
</feature>
<proteinExistence type="predicted"/>
<protein>
    <submittedName>
        <fullName evidence="3">Uncharacterized protein</fullName>
    </submittedName>
</protein>
<evidence type="ECO:0000313" key="4">
    <source>
        <dbReference type="Proteomes" id="UP000593892"/>
    </source>
</evidence>
<keyword evidence="2" id="KW-0732">Signal</keyword>
<evidence type="ECO:0000313" key="3">
    <source>
        <dbReference type="EMBL" id="QOY89621.1"/>
    </source>
</evidence>
<feature type="chain" id="PRO_5033006424" evidence="2">
    <location>
        <begin position="20"/>
        <end position="835"/>
    </location>
</feature>
<dbReference type="KEGG" id="pfer:IRI77_06625"/>